<feature type="compositionally biased region" description="Low complexity" evidence="12">
    <location>
        <begin position="720"/>
        <end position="737"/>
    </location>
</feature>
<evidence type="ECO:0000256" key="3">
    <source>
        <dbReference type="ARBA" id="ARBA00005043"/>
    </source>
</evidence>
<feature type="region of interest" description="Disordered" evidence="12">
    <location>
        <begin position="311"/>
        <end position="379"/>
    </location>
</feature>
<feature type="compositionally biased region" description="Polar residues" evidence="12">
    <location>
        <begin position="741"/>
        <end position="754"/>
    </location>
</feature>
<feature type="repeat" description="WD" evidence="11">
    <location>
        <begin position="676"/>
        <end position="708"/>
    </location>
</feature>
<dbReference type="SMART" id="SM00320">
    <property type="entry name" value="WD40"/>
    <property type="match status" value="9"/>
</dbReference>
<dbReference type="SUPFAM" id="SSF50978">
    <property type="entry name" value="WD40 repeat-like"/>
    <property type="match status" value="2"/>
</dbReference>
<feature type="compositionally biased region" description="Low complexity" evidence="12">
    <location>
        <begin position="345"/>
        <end position="370"/>
    </location>
</feature>
<dbReference type="Pfam" id="PF00400">
    <property type="entry name" value="WD40"/>
    <property type="match status" value="6"/>
</dbReference>
<gene>
    <name evidence="13" type="ORF">DUNSADRAFT_15195</name>
</gene>
<feature type="region of interest" description="Disordered" evidence="12">
    <location>
        <begin position="707"/>
        <end position="760"/>
    </location>
</feature>
<dbReference type="InterPro" id="IPR001680">
    <property type="entry name" value="WD40_rpt"/>
</dbReference>
<comment type="subcellular location">
    <subcellularLocation>
        <location evidence="2">Cytoplasm</location>
    </subcellularLocation>
    <subcellularLocation>
        <location evidence="1">Nucleus</location>
    </subcellularLocation>
</comment>
<name>A0ABQ7G5V7_DUNSA</name>
<keyword evidence="7 11" id="KW-0853">WD repeat</keyword>
<dbReference type="PANTHER" id="PTHR44111:SF1">
    <property type="entry name" value="ELONGATOR COMPLEX PROTEIN 2"/>
    <property type="match status" value="1"/>
</dbReference>
<protein>
    <recommendedName>
        <fullName evidence="5">Elongator complex protein 2</fullName>
    </recommendedName>
</protein>
<dbReference type="Gene3D" id="2.130.10.10">
    <property type="entry name" value="YVTN repeat-like/Quinoprotein amine dehydrogenase"/>
    <property type="match status" value="4"/>
</dbReference>
<feature type="repeat" description="WD" evidence="11">
    <location>
        <begin position="772"/>
        <end position="806"/>
    </location>
</feature>
<dbReference type="InterPro" id="IPR015943">
    <property type="entry name" value="WD40/YVTN_repeat-like_dom_sf"/>
</dbReference>
<accession>A0ABQ7G5V7</accession>
<evidence type="ECO:0000256" key="12">
    <source>
        <dbReference type="SAM" id="MobiDB-lite"/>
    </source>
</evidence>
<reference evidence="13" key="1">
    <citation type="submission" date="2017-08" db="EMBL/GenBank/DDBJ databases">
        <authorList>
            <person name="Polle J.E."/>
            <person name="Barry K."/>
            <person name="Cushman J."/>
            <person name="Schmutz J."/>
            <person name="Tran D."/>
            <person name="Hathwaick L.T."/>
            <person name="Yim W.C."/>
            <person name="Jenkins J."/>
            <person name="Mckie-Krisberg Z.M."/>
            <person name="Prochnik S."/>
            <person name="Lindquist E."/>
            <person name="Dockter R.B."/>
            <person name="Adam C."/>
            <person name="Molina H."/>
            <person name="Bunkerborg J."/>
            <person name="Jin E."/>
            <person name="Buchheim M."/>
            <person name="Magnuson J."/>
        </authorList>
    </citation>
    <scope>NUCLEOTIDE SEQUENCE</scope>
    <source>
        <strain evidence="13">CCAP 19/18</strain>
    </source>
</reference>
<evidence type="ECO:0000256" key="2">
    <source>
        <dbReference type="ARBA" id="ARBA00004496"/>
    </source>
</evidence>
<evidence type="ECO:0000256" key="10">
    <source>
        <dbReference type="ARBA" id="ARBA00023242"/>
    </source>
</evidence>
<comment type="pathway">
    <text evidence="3">tRNA modification; 5-methoxycarbonylmethyl-2-thiouridine-tRNA biosynthesis.</text>
</comment>
<dbReference type="PROSITE" id="PS50082">
    <property type="entry name" value="WD_REPEATS_2"/>
    <property type="match status" value="2"/>
</dbReference>
<dbReference type="InterPro" id="IPR011044">
    <property type="entry name" value="Quino_amine_DH_bsu"/>
</dbReference>
<dbReference type="EMBL" id="MU070092">
    <property type="protein sequence ID" value="KAF5829987.1"/>
    <property type="molecule type" value="Genomic_DNA"/>
</dbReference>
<evidence type="ECO:0000256" key="4">
    <source>
        <dbReference type="ARBA" id="ARBA00005881"/>
    </source>
</evidence>
<evidence type="ECO:0000256" key="5">
    <source>
        <dbReference type="ARBA" id="ARBA00020267"/>
    </source>
</evidence>
<keyword evidence="14" id="KW-1185">Reference proteome</keyword>
<dbReference type="InterPro" id="IPR019775">
    <property type="entry name" value="WD40_repeat_CS"/>
</dbReference>
<evidence type="ECO:0000256" key="8">
    <source>
        <dbReference type="ARBA" id="ARBA00022694"/>
    </source>
</evidence>
<keyword evidence="6" id="KW-0963">Cytoplasm</keyword>
<evidence type="ECO:0000256" key="1">
    <source>
        <dbReference type="ARBA" id="ARBA00004123"/>
    </source>
</evidence>
<dbReference type="SUPFAM" id="SSF50969">
    <property type="entry name" value="YVTN repeat-like/Quinoprotein amine dehydrogenase"/>
    <property type="match status" value="1"/>
</dbReference>
<dbReference type="PROSITE" id="PS00678">
    <property type="entry name" value="WD_REPEATS_1"/>
    <property type="match status" value="1"/>
</dbReference>
<comment type="similarity">
    <text evidence="4">Belongs to the WD repeat ELP2 family.</text>
</comment>
<evidence type="ECO:0000313" key="13">
    <source>
        <dbReference type="EMBL" id="KAF5829987.1"/>
    </source>
</evidence>
<evidence type="ECO:0000256" key="9">
    <source>
        <dbReference type="ARBA" id="ARBA00022737"/>
    </source>
</evidence>
<dbReference type="Proteomes" id="UP000815325">
    <property type="component" value="Unassembled WGS sequence"/>
</dbReference>
<evidence type="ECO:0000256" key="6">
    <source>
        <dbReference type="ARBA" id="ARBA00022490"/>
    </source>
</evidence>
<keyword evidence="10" id="KW-0539">Nucleus</keyword>
<dbReference type="PROSITE" id="PS50294">
    <property type="entry name" value="WD_REPEATS_REGION"/>
    <property type="match status" value="1"/>
</dbReference>
<keyword evidence="9" id="KW-0677">Repeat</keyword>
<evidence type="ECO:0000313" key="14">
    <source>
        <dbReference type="Proteomes" id="UP000815325"/>
    </source>
</evidence>
<evidence type="ECO:0000256" key="7">
    <source>
        <dbReference type="ARBA" id="ARBA00022574"/>
    </source>
</evidence>
<dbReference type="PANTHER" id="PTHR44111">
    <property type="entry name" value="ELONGATOR COMPLEX PROTEIN 2"/>
    <property type="match status" value="1"/>
</dbReference>
<dbReference type="InterPro" id="IPR036322">
    <property type="entry name" value="WD40_repeat_dom_sf"/>
</dbReference>
<organism evidence="13 14">
    <name type="scientific">Dunaliella salina</name>
    <name type="common">Green alga</name>
    <name type="synonym">Protococcus salinus</name>
    <dbReference type="NCBI Taxonomy" id="3046"/>
    <lineage>
        <taxon>Eukaryota</taxon>
        <taxon>Viridiplantae</taxon>
        <taxon>Chlorophyta</taxon>
        <taxon>core chlorophytes</taxon>
        <taxon>Chlorophyceae</taxon>
        <taxon>CS clade</taxon>
        <taxon>Chlamydomonadales</taxon>
        <taxon>Dunaliellaceae</taxon>
        <taxon>Dunaliella</taxon>
    </lineage>
</organism>
<sequence>MVTITSVAPGLPPGSELLVTGSADLSLRVWAVDKGGTGAKPWAHLATLQVRGGVTPTQPRPAAAQVTLPQQQSQQQKKMHKGGRAEVHVWRCDPYAASTSSGPSAPSQQHQQQHPAAGHYGQAAWSIAQTLPYGTQIQHAVALTYLPHDPRWLLLATGGTDTRVHLHVRPPGGQFQAAIKLSGHENWVRSLDFKHVWAPDAAAAPSVPGAAAPSVPAMGEAGRSRQVLLASASQDRYARIWVVHEEGKPSGTASSAVAAVGSAASLKDEILRYAPRPCWPAGGCTYTASLEALLIGHEDWVHSVCWQPEQQQRPDMPYSSISPAGAATPPAPPPEQQDRHHHHQLQQPDLRHNSISSNGTSTSSSGSNGSAQGHGSAWGGAVSERNTACLLTASMDRTMVLWKYEARSGLWMNVTSLGDAGASCLGYFGGSFSPDSTHIAAHGFTGLYGCFVTDVCWGVDGSCVASASCDQTARIFAPVLGPSRNRASGETVPGKPHWCEVARPQVHGHDFSCIAFVPFKASTMTSQPKTAHDSNSAGSSISSPSLVYVSGSEEKVLRVFEATQRCERVLVLTNHTLYQHRLLCANRGDVPAPSSYAGYAEGSDFVPNAMPGVVSEPPLEEHLAQVRKLYGHGDSLYCVSPSPDGALIASACVAKSATAALIWVWDTKDWKGVAQLAAHNLTVTQLSWSHSGCFLASASRDRSFAVFERSPTPPSPSSPSPASDAAAATGVASAPGALTGTGDSTAAAQPQELPTPTPASAAPRFTLLQRVKVAHARVLWGICWSHDDALLATASRDNTVKLWETRCGSCGGDGGVDSNKGVVSERPTLTLPAFPCAVTALEFAPHGWAPQSNARAEGAVGESKLLALGLESGELQLWGVQHLQQHYQHQGDGSGSKDGMQEAASGAGVQGGGMGLRAWLVWQSNAFSCHAGAVNALAWRPSGHGRREGGEENVSGNVRAAAAHPKLQIASCSDDHSVRVFAVDPETLGMEGGAVRASS</sequence>
<keyword evidence="8" id="KW-0819">tRNA processing</keyword>
<feature type="region of interest" description="Disordered" evidence="12">
    <location>
        <begin position="54"/>
        <end position="118"/>
    </location>
</feature>
<comment type="caution">
    <text evidence="13">The sequence shown here is derived from an EMBL/GenBank/DDBJ whole genome shotgun (WGS) entry which is preliminary data.</text>
</comment>
<evidence type="ECO:0000256" key="11">
    <source>
        <dbReference type="PROSITE-ProRule" id="PRU00221"/>
    </source>
</evidence>
<dbReference type="InterPro" id="IPR037289">
    <property type="entry name" value="Elp2"/>
</dbReference>
<feature type="compositionally biased region" description="Low complexity" evidence="12">
    <location>
        <begin position="94"/>
        <end position="118"/>
    </location>
</feature>
<proteinExistence type="inferred from homology"/>